<comment type="caution">
    <text evidence="3">The sequence shown here is derived from an EMBL/GenBank/DDBJ whole genome shotgun (WGS) entry which is preliminary data.</text>
</comment>
<evidence type="ECO:0000313" key="3">
    <source>
        <dbReference type="EMBL" id="KAL2336499.1"/>
    </source>
</evidence>
<dbReference type="PANTHER" id="PTHR33122">
    <property type="entry name" value="LIPID BINDING PROTEIN-RELATED"/>
    <property type="match status" value="1"/>
</dbReference>
<reference evidence="3 4" key="1">
    <citation type="submission" date="2024-08" db="EMBL/GenBank/DDBJ databases">
        <title>Insights into the chromosomal genome structure of Flemingia macrophylla.</title>
        <authorList>
            <person name="Ding Y."/>
            <person name="Zhao Y."/>
            <person name="Bi W."/>
            <person name="Wu M."/>
            <person name="Zhao G."/>
            <person name="Gong Y."/>
            <person name="Li W."/>
            <person name="Zhang P."/>
        </authorList>
    </citation>
    <scope>NUCLEOTIDE SEQUENCE [LARGE SCALE GENOMIC DNA]</scope>
    <source>
        <strain evidence="3">DYQJB</strain>
        <tissue evidence="3">Leaf</tissue>
    </source>
</reference>
<evidence type="ECO:0000259" key="2">
    <source>
        <dbReference type="SMART" id="SM00499"/>
    </source>
</evidence>
<dbReference type="Gene3D" id="1.10.110.10">
    <property type="entry name" value="Plant lipid-transfer and hydrophobic proteins"/>
    <property type="match status" value="1"/>
</dbReference>
<keyword evidence="1" id="KW-0732">Signal</keyword>
<dbReference type="InterPro" id="IPR016140">
    <property type="entry name" value="Bifunc_inhib/LTP/seed_store"/>
</dbReference>
<keyword evidence="4" id="KW-1185">Reference proteome</keyword>
<dbReference type="SMART" id="SM00499">
    <property type="entry name" value="AAI"/>
    <property type="match status" value="1"/>
</dbReference>
<dbReference type="Pfam" id="PF14368">
    <property type="entry name" value="LTP_2"/>
    <property type="match status" value="1"/>
</dbReference>
<dbReference type="EMBL" id="JBGMDY010000004">
    <property type="protein sequence ID" value="KAL2336499.1"/>
    <property type="molecule type" value="Genomic_DNA"/>
</dbReference>
<evidence type="ECO:0000313" key="4">
    <source>
        <dbReference type="Proteomes" id="UP001603857"/>
    </source>
</evidence>
<dbReference type="InterPro" id="IPR044741">
    <property type="entry name" value="NsLTP-like"/>
</dbReference>
<feature type="chain" id="PRO_5044781160" description="Bifunctional inhibitor/plant lipid transfer protein/seed storage helical domain-containing protein" evidence="1">
    <location>
        <begin position="29"/>
        <end position="101"/>
    </location>
</feature>
<dbReference type="SUPFAM" id="SSF47699">
    <property type="entry name" value="Bifunctional inhibitor/lipid-transfer protein/seed storage 2S albumin"/>
    <property type="match status" value="1"/>
</dbReference>
<dbReference type="CDD" id="cd04660">
    <property type="entry name" value="nsLTP_like"/>
    <property type="match status" value="1"/>
</dbReference>
<dbReference type="AlphaFoldDB" id="A0ABD1ML57"/>
<sequence length="101" mass="10640">MAQSSGNKALVQWLVATLLIALLGGAKGVELCNIDSSQLNLCRTAVTGRNPPPPDEKCCAVIRQANMPCLCKYKSLLPAYGINPKNALALPSKCGLQSPNC</sequence>
<feature type="domain" description="Bifunctional inhibitor/plant lipid transfer protein/seed storage helical" evidence="2">
    <location>
        <begin position="32"/>
        <end position="101"/>
    </location>
</feature>
<dbReference type="InterPro" id="IPR039265">
    <property type="entry name" value="DIR1-like"/>
</dbReference>
<organism evidence="3 4">
    <name type="scientific">Flemingia macrophylla</name>
    <dbReference type="NCBI Taxonomy" id="520843"/>
    <lineage>
        <taxon>Eukaryota</taxon>
        <taxon>Viridiplantae</taxon>
        <taxon>Streptophyta</taxon>
        <taxon>Embryophyta</taxon>
        <taxon>Tracheophyta</taxon>
        <taxon>Spermatophyta</taxon>
        <taxon>Magnoliopsida</taxon>
        <taxon>eudicotyledons</taxon>
        <taxon>Gunneridae</taxon>
        <taxon>Pentapetalae</taxon>
        <taxon>rosids</taxon>
        <taxon>fabids</taxon>
        <taxon>Fabales</taxon>
        <taxon>Fabaceae</taxon>
        <taxon>Papilionoideae</taxon>
        <taxon>50 kb inversion clade</taxon>
        <taxon>NPAAA clade</taxon>
        <taxon>indigoferoid/millettioid clade</taxon>
        <taxon>Phaseoleae</taxon>
        <taxon>Flemingia</taxon>
    </lineage>
</organism>
<proteinExistence type="predicted"/>
<name>A0ABD1ML57_9FABA</name>
<feature type="signal peptide" evidence="1">
    <location>
        <begin position="1"/>
        <end position="28"/>
    </location>
</feature>
<accession>A0ABD1ML57</accession>
<dbReference type="InterPro" id="IPR036312">
    <property type="entry name" value="Bifun_inhib/LTP/seed_sf"/>
</dbReference>
<dbReference type="PANTHER" id="PTHR33122:SF43">
    <property type="entry name" value="BIFUNCTIONAL INHIBITOR_PLANT LIPID TRANSFER PROTEIN_SEED STORAGE HELICAL DOMAIN-CONTAINING PROTEIN"/>
    <property type="match status" value="1"/>
</dbReference>
<evidence type="ECO:0000256" key="1">
    <source>
        <dbReference type="SAM" id="SignalP"/>
    </source>
</evidence>
<protein>
    <recommendedName>
        <fullName evidence="2">Bifunctional inhibitor/plant lipid transfer protein/seed storage helical domain-containing protein</fullName>
    </recommendedName>
</protein>
<gene>
    <name evidence="3" type="ORF">Fmac_010945</name>
</gene>
<dbReference type="Proteomes" id="UP001603857">
    <property type="component" value="Unassembled WGS sequence"/>
</dbReference>